<gene>
    <name evidence="2" type="ORF">OLEAN_C27220</name>
</gene>
<proteinExistence type="predicted"/>
<evidence type="ECO:0000313" key="3">
    <source>
        <dbReference type="Proteomes" id="UP000032749"/>
    </source>
</evidence>
<name>R4YTD4_OLEAN</name>
<accession>R4YTD4</accession>
<dbReference type="PANTHER" id="PTHR28004:SF2">
    <property type="entry name" value="D-SERINE DEHYDRATASE"/>
    <property type="match status" value="1"/>
</dbReference>
<dbReference type="PANTHER" id="PTHR28004">
    <property type="entry name" value="ZGC:162816-RELATED"/>
    <property type="match status" value="1"/>
</dbReference>
<dbReference type="InterPro" id="IPR051466">
    <property type="entry name" value="D-amino_acid_metab_enzyme"/>
</dbReference>
<sequence>MTTATTSSTEYFHNMSLALKDAGAFRPTLVIDKTRLNENLDHLSTVIQSGFDYRIVAKSLPSIPLLKYIMQRSGSNRLMSFHLPFLFHVVKHLPHADVLLGKPMSVAAARQFYQWHQSLDVSSFEPKQQLHWLVDSVERLQQYQALAKELNCSLNINLEIDVGLHRGGFSADKEEQRTEFNIALEILTTDKDLTLTGLMGYEAHASKMPKLIGGTEKAFKLAMQSYQTCLQCVVNIFGQDFCDGLILNAGGSSTYPLYNKKNNQTNFITEIATASALVKPTDFDVHTLEHHKPACFIATPILKLISNPEIPMVKRLSKCLRTLGFLPRQACFIYGGNWLASPCFPEGSKRAHFFGHSSNQEMYELKDDHKVKMDDFLFFRPSQSEAVFLQFGKIAIYEKGKIIGWWPIFHAEEPTNEEKNNEELA</sequence>
<evidence type="ECO:0000259" key="1">
    <source>
        <dbReference type="Pfam" id="PF01168"/>
    </source>
</evidence>
<dbReference type="AlphaFoldDB" id="R4YTD4"/>
<dbReference type="STRING" id="698738.OLEAN_C27220"/>
<dbReference type="HOGENOM" id="CLU_060252_0_0_6"/>
<dbReference type="Pfam" id="PF01168">
    <property type="entry name" value="Ala_racemase_N"/>
    <property type="match status" value="1"/>
</dbReference>
<dbReference type="PATRIC" id="fig|698738.3.peg.2823"/>
<reference evidence="2 3" key="1">
    <citation type="journal article" date="2013" name="Nat. Commun.">
        <title>Genome sequence and functional genomic analysis of the oil-degrading bacterium Oleispira antarctica.</title>
        <authorList>
            <person name="Kube M."/>
            <person name="Chernikova T.N."/>
            <person name="Al-Ramahi Y."/>
            <person name="Beloqui A."/>
            <person name="Lopez-Cortez N."/>
            <person name="Guazzaroni M.E."/>
            <person name="Heipieper H.J."/>
            <person name="Klages S."/>
            <person name="Kotsyurbenko O.R."/>
            <person name="Langer I."/>
            <person name="Nechitaylo T.Y."/>
            <person name="Lunsdorf H."/>
            <person name="Fernandez M."/>
            <person name="Juarez S."/>
            <person name="Ciordia S."/>
            <person name="Singer A."/>
            <person name="Kagan O."/>
            <person name="Egorova O."/>
            <person name="Petit P.A."/>
            <person name="Stogios P."/>
            <person name="Kim Y."/>
            <person name="Tchigvintsev A."/>
            <person name="Flick R."/>
            <person name="Denaro R."/>
            <person name="Genovese M."/>
            <person name="Albar J.P."/>
            <person name="Reva O.N."/>
            <person name="Martinez-Gomariz M."/>
            <person name="Tran H."/>
            <person name="Ferrer M."/>
            <person name="Savchenko A."/>
            <person name="Yakunin A.F."/>
            <person name="Yakimov M.M."/>
            <person name="Golyshina O.V."/>
            <person name="Reinhardt R."/>
            <person name="Golyshin P.N."/>
        </authorList>
    </citation>
    <scope>NUCLEOTIDE SEQUENCE [LARGE SCALE GENOMIC DNA]</scope>
</reference>
<dbReference type="GO" id="GO:0008721">
    <property type="term" value="F:D-serine ammonia-lyase activity"/>
    <property type="evidence" value="ECO:0007669"/>
    <property type="project" value="TreeGrafter"/>
</dbReference>
<dbReference type="GO" id="GO:0036088">
    <property type="term" value="P:D-serine catabolic process"/>
    <property type="evidence" value="ECO:0007669"/>
    <property type="project" value="TreeGrafter"/>
</dbReference>
<keyword evidence="3" id="KW-1185">Reference proteome</keyword>
<dbReference type="InterPro" id="IPR029066">
    <property type="entry name" value="PLP-binding_barrel"/>
</dbReference>
<feature type="domain" description="Alanine racemase N-terminal" evidence="1">
    <location>
        <begin position="127"/>
        <end position="218"/>
    </location>
</feature>
<dbReference type="Proteomes" id="UP000032749">
    <property type="component" value="Chromosome"/>
</dbReference>
<dbReference type="KEGG" id="oai:OLEAN_C27220"/>
<dbReference type="SUPFAM" id="SSF51419">
    <property type="entry name" value="PLP-binding barrel"/>
    <property type="match status" value="1"/>
</dbReference>
<organism evidence="2 3">
    <name type="scientific">Oleispira antarctica RB-8</name>
    <dbReference type="NCBI Taxonomy" id="698738"/>
    <lineage>
        <taxon>Bacteria</taxon>
        <taxon>Pseudomonadati</taxon>
        <taxon>Pseudomonadota</taxon>
        <taxon>Gammaproteobacteria</taxon>
        <taxon>Oceanospirillales</taxon>
        <taxon>Oceanospirillaceae</taxon>
        <taxon>Oleispira</taxon>
    </lineage>
</organism>
<dbReference type="Gene3D" id="3.20.20.10">
    <property type="entry name" value="Alanine racemase"/>
    <property type="match status" value="1"/>
</dbReference>
<dbReference type="InterPro" id="IPR001608">
    <property type="entry name" value="Ala_racemase_N"/>
</dbReference>
<dbReference type="EMBL" id="FO203512">
    <property type="protein sequence ID" value="CCK76898.1"/>
    <property type="molecule type" value="Genomic_DNA"/>
</dbReference>
<protein>
    <recommendedName>
        <fullName evidence="1">Alanine racemase N-terminal domain-containing protein</fullName>
    </recommendedName>
</protein>
<evidence type="ECO:0000313" key="2">
    <source>
        <dbReference type="EMBL" id="CCK76898.1"/>
    </source>
</evidence>